<organism evidence="1 2">
    <name type="scientific">Williamsia maris</name>
    <dbReference type="NCBI Taxonomy" id="72806"/>
    <lineage>
        <taxon>Bacteria</taxon>
        <taxon>Bacillati</taxon>
        <taxon>Actinomycetota</taxon>
        <taxon>Actinomycetes</taxon>
        <taxon>Mycobacteriales</taxon>
        <taxon>Nocardiaceae</taxon>
        <taxon>Williamsia</taxon>
    </lineage>
</organism>
<keyword evidence="2" id="KW-1185">Reference proteome</keyword>
<dbReference type="EMBL" id="JAMTCJ010000003">
    <property type="protein sequence ID" value="MCP2177073.1"/>
    <property type="molecule type" value="Genomic_DNA"/>
</dbReference>
<dbReference type="Proteomes" id="UP001206895">
    <property type="component" value="Unassembled WGS sequence"/>
</dbReference>
<comment type="caution">
    <text evidence="1">The sequence shown here is derived from an EMBL/GenBank/DDBJ whole genome shotgun (WGS) entry which is preliminary data.</text>
</comment>
<accession>A0ABT1HFQ9</accession>
<name>A0ABT1HFQ9_9NOCA</name>
<protein>
    <submittedName>
        <fullName evidence="1">Uncharacterized protein</fullName>
    </submittedName>
</protein>
<proteinExistence type="predicted"/>
<gene>
    <name evidence="1" type="ORF">LX13_002901</name>
</gene>
<reference evidence="1 2" key="1">
    <citation type="submission" date="2022-06" db="EMBL/GenBank/DDBJ databases">
        <title>Genomic Encyclopedia of Archaeal and Bacterial Type Strains, Phase II (KMG-II): from individual species to whole genera.</title>
        <authorList>
            <person name="Goeker M."/>
        </authorList>
    </citation>
    <scope>NUCLEOTIDE SEQUENCE [LARGE SCALE GENOMIC DNA]</scope>
    <source>
        <strain evidence="1 2">DSM 44693</strain>
    </source>
</reference>
<evidence type="ECO:0000313" key="2">
    <source>
        <dbReference type="Proteomes" id="UP001206895"/>
    </source>
</evidence>
<sequence>MAPLVERFPSRCPHGHRLGIRRMLVGWDNQCDPPQRIWVCLRCNTVMHRHDYSWPE</sequence>
<evidence type="ECO:0000313" key="1">
    <source>
        <dbReference type="EMBL" id="MCP2177073.1"/>
    </source>
</evidence>